<dbReference type="PROSITE" id="PS00211">
    <property type="entry name" value="ABC_TRANSPORTER_1"/>
    <property type="match status" value="1"/>
</dbReference>
<dbReference type="AlphaFoldDB" id="A0A2V3US05"/>
<evidence type="ECO:0000256" key="1">
    <source>
        <dbReference type="ARBA" id="ARBA00004417"/>
    </source>
</evidence>
<dbReference type="GO" id="GO:0055085">
    <property type="term" value="P:transmembrane transport"/>
    <property type="evidence" value="ECO:0007669"/>
    <property type="project" value="UniProtKB-ARBA"/>
</dbReference>
<dbReference type="Gene3D" id="3.40.50.300">
    <property type="entry name" value="P-loop containing nucleotide triphosphate hydrolases"/>
    <property type="match status" value="1"/>
</dbReference>
<dbReference type="PROSITE" id="PS50893">
    <property type="entry name" value="ABC_TRANSPORTER_2"/>
    <property type="match status" value="1"/>
</dbReference>
<dbReference type="Pfam" id="PF00005">
    <property type="entry name" value="ABC_tran"/>
    <property type="match status" value="1"/>
</dbReference>
<dbReference type="InterPro" id="IPR017871">
    <property type="entry name" value="ABC_transporter-like_CS"/>
</dbReference>
<dbReference type="Proteomes" id="UP000248021">
    <property type="component" value="Unassembled WGS sequence"/>
</dbReference>
<evidence type="ECO:0000256" key="2">
    <source>
        <dbReference type="ARBA" id="ARBA00005417"/>
    </source>
</evidence>
<proteinExistence type="inferred from homology"/>
<dbReference type="GO" id="GO:0015833">
    <property type="term" value="P:peptide transport"/>
    <property type="evidence" value="ECO:0007669"/>
    <property type="project" value="InterPro"/>
</dbReference>
<dbReference type="OrthoDB" id="9815712at2"/>
<accession>A0A2V3US05</accession>
<keyword evidence="9" id="KW-1185">Reference proteome</keyword>
<dbReference type="EMBL" id="QJJK01000002">
    <property type="protein sequence ID" value="PXW63489.1"/>
    <property type="molecule type" value="Genomic_DNA"/>
</dbReference>
<dbReference type="NCBIfam" id="TIGR01727">
    <property type="entry name" value="oligo_HPY"/>
    <property type="match status" value="1"/>
</dbReference>
<evidence type="ECO:0000313" key="8">
    <source>
        <dbReference type="EMBL" id="PXW63489.1"/>
    </source>
</evidence>
<dbReference type="FunFam" id="3.40.50.300:FF:000016">
    <property type="entry name" value="Oligopeptide ABC transporter ATP-binding component"/>
    <property type="match status" value="1"/>
</dbReference>
<comment type="similarity">
    <text evidence="2">Belongs to the ABC transporter superfamily.</text>
</comment>
<keyword evidence="4" id="KW-0547">Nucleotide-binding</keyword>
<reference evidence="8 9" key="1">
    <citation type="submission" date="2018-05" db="EMBL/GenBank/DDBJ databases">
        <title>Genomic Encyclopedia of Type Strains, Phase IV (KMG-IV): sequencing the most valuable type-strain genomes for metagenomic binning, comparative biology and taxonomic classification.</title>
        <authorList>
            <person name="Goeker M."/>
        </authorList>
    </citation>
    <scope>NUCLEOTIDE SEQUENCE [LARGE SCALE GENOMIC DNA]</scope>
    <source>
        <strain evidence="8 9">DSM 6462</strain>
    </source>
</reference>
<evidence type="ECO:0000256" key="5">
    <source>
        <dbReference type="ARBA" id="ARBA00022840"/>
    </source>
</evidence>
<dbReference type="PANTHER" id="PTHR43776:SF7">
    <property type="entry name" value="D,D-DIPEPTIDE TRANSPORT ATP-BINDING PROTEIN DDPF-RELATED"/>
    <property type="match status" value="1"/>
</dbReference>
<keyword evidence="3" id="KW-0813">Transport</keyword>
<dbReference type="PANTHER" id="PTHR43776">
    <property type="entry name" value="TRANSPORT ATP-BINDING PROTEIN"/>
    <property type="match status" value="1"/>
</dbReference>
<dbReference type="InterPro" id="IPR050319">
    <property type="entry name" value="ABC_transp_ATP-bind"/>
</dbReference>
<protein>
    <submittedName>
        <fullName evidence="8">Peptide/nickel transport system ATP-binding protein</fullName>
    </submittedName>
</protein>
<feature type="domain" description="ABC transporter" evidence="7">
    <location>
        <begin position="6"/>
        <end position="261"/>
    </location>
</feature>
<dbReference type="RefSeq" id="WP_110373627.1">
    <property type="nucleotide sequence ID" value="NZ_JAHBRY010000002.1"/>
</dbReference>
<sequence>MAEPILSVQDLQQHFHRRKGFLKRETTTVRAVDGVSFDLIEGETLGLVGESGCGKSTTGRAIVGAYRPTAGSALYRCTDGQTIDLVQADPAARRAVFREIRLVFQDPQSSLNPRMRVIDIVGEPLRNFGLASGAARRERVGQLLAQVGLRPEYIDRYPHAFSGGERQRIGIARAIATKPRLLIADEAVSALDVSIRAQILNLLVELQASLGLTYLFISHDMSVVRRIASRVAVMYVGRIVEIAPTADIFRQPLHPYSRALLSAVPDVNRPKSAHSRRIRLTGEVADPANPPSGCHFHPRCPFASDRCRTEAPVLRRIAGSGEVACHHAEAIAATGPVTSSAQPVISQEGTQLWTTA</sequence>
<name>A0A2V3US05_9HYPH</name>
<dbReference type="SMART" id="SM00382">
    <property type="entry name" value="AAA"/>
    <property type="match status" value="1"/>
</dbReference>
<gene>
    <name evidence="8" type="ORF">C7450_102405</name>
</gene>
<comment type="subcellular location">
    <subcellularLocation>
        <location evidence="1">Cell inner membrane</location>
        <topology evidence="1">Peripheral membrane protein</topology>
    </subcellularLocation>
</comment>
<dbReference type="SUPFAM" id="SSF52540">
    <property type="entry name" value="P-loop containing nucleoside triphosphate hydrolases"/>
    <property type="match status" value="1"/>
</dbReference>
<evidence type="ECO:0000256" key="4">
    <source>
        <dbReference type="ARBA" id="ARBA00022741"/>
    </source>
</evidence>
<comment type="caution">
    <text evidence="8">The sequence shown here is derived from an EMBL/GenBank/DDBJ whole genome shotgun (WGS) entry which is preliminary data.</text>
</comment>
<dbReference type="InterPro" id="IPR013563">
    <property type="entry name" value="Oligopep_ABC_C"/>
</dbReference>
<organism evidence="8 9">
    <name type="scientific">Chelatococcus asaccharovorans</name>
    <dbReference type="NCBI Taxonomy" id="28210"/>
    <lineage>
        <taxon>Bacteria</taxon>
        <taxon>Pseudomonadati</taxon>
        <taxon>Pseudomonadota</taxon>
        <taxon>Alphaproteobacteria</taxon>
        <taxon>Hyphomicrobiales</taxon>
        <taxon>Chelatococcaceae</taxon>
        <taxon>Chelatococcus</taxon>
    </lineage>
</organism>
<dbReference type="InterPro" id="IPR027417">
    <property type="entry name" value="P-loop_NTPase"/>
</dbReference>
<dbReference type="InterPro" id="IPR003593">
    <property type="entry name" value="AAA+_ATPase"/>
</dbReference>
<keyword evidence="5 8" id="KW-0067">ATP-binding</keyword>
<dbReference type="CDD" id="cd03257">
    <property type="entry name" value="ABC_NikE_OppD_transporters"/>
    <property type="match status" value="1"/>
</dbReference>
<feature type="region of interest" description="Disordered" evidence="6">
    <location>
        <begin position="336"/>
        <end position="356"/>
    </location>
</feature>
<dbReference type="GO" id="GO:0005886">
    <property type="term" value="C:plasma membrane"/>
    <property type="evidence" value="ECO:0007669"/>
    <property type="project" value="UniProtKB-SubCell"/>
</dbReference>
<dbReference type="InterPro" id="IPR003439">
    <property type="entry name" value="ABC_transporter-like_ATP-bd"/>
</dbReference>
<evidence type="ECO:0000313" key="9">
    <source>
        <dbReference type="Proteomes" id="UP000248021"/>
    </source>
</evidence>
<dbReference type="Pfam" id="PF08352">
    <property type="entry name" value="oligo_HPY"/>
    <property type="match status" value="1"/>
</dbReference>
<evidence type="ECO:0000256" key="3">
    <source>
        <dbReference type="ARBA" id="ARBA00022448"/>
    </source>
</evidence>
<evidence type="ECO:0000259" key="7">
    <source>
        <dbReference type="PROSITE" id="PS50893"/>
    </source>
</evidence>
<evidence type="ECO:0000256" key="6">
    <source>
        <dbReference type="SAM" id="MobiDB-lite"/>
    </source>
</evidence>
<dbReference type="GO" id="GO:0016887">
    <property type="term" value="F:ATP hydrolysis activity"/>
    <property type="evidence" value="ECO:0007669"/>
    <property type="project" value="InterPro"/>
</dbReference>
<dbReference type="GO" id="GO:0005524">
    <property type="term" value="F:ATP binding"/>
    <property type="evidence" value="ECO:0007669"/>
    <property type="project" value="UniProtKB-KW"/>
</dbReference>